<evidence type="ECO:0000313" key="1">
    <source>
        <dbReference type="EMBL" id="KFB68884.1"/>
    </source>
</evidence>
<organism evidence="1 2">
    <name type="scientific">Candidatus Accumulibacter vicinus</name>
    <dbReference type="NCBI Taxonomy" id="2954382"/>
    <lineage>
        <taxon>Bacteria</taxon>
        <taxon>Pseudomonadati</taxon>
        <taxon>Pseudomonadota</taxon>
        <taxon>Betaproteobacteria</taxon>
        <taxon>Candidatus Accumulibacter</taxon>
    </lineage>
</organism>
<evidence type="ECO:0000313" key="2">
    <source>
        <dbReference type="Proteomes" id="UP000019812"/>
    </source>
</evidence>
<dbReference type="EMBL" id="JDSS02000019">
    <property type="protein sequence ID" value="KFB68884.1"/>
    <property type="molecule type" value="Genomic_DNA"/>
</dbReference>
<dbReference type="RefSeq" id="WP_273703298.1">
    <property type="nucleotide sequence ID" value="NZ_JDSS02000019.1"/>
</dbReference>
<name>A0A084Y2E0_9PROT</name>
<dbReference type="AlphaFoldDB" id="A0A084Y2E0"/>
<dbReference type="STRING" id="1457154.CAPSK01_001739"/>
<gene>
    <name evidence="1" type="ORF">CAPSK01_001739</name>
</gene>
<proteinExistence type="predicted"/>
<reference evidence="1 2" key="1">
    <citation type="submission" date="2014-07" db="EMBL/GenBank/DDBJ databases">
        <title>Expanding our view of genomic diversity in Candidatus Accumulibacter clades.</title>
        <authorList>
            <person name="Skennerton C.T."/>
            <person name="Barr J.J."/>
            <person name="Slater F.R."/>
            <person name="Bond P.L."/>
            <person name="Tyson G.W."/>
        </authorList>
    </citation>
    <scope>NUCLEOTIDE SEQUENCE [LARGE SCALE GENOMIC DNA]</scope>
    <source>
        <strain evidence="2">SK-01</strain>
    </source>
</reference>
<accession>A0A084Y2E0</accession>
<comment type="caution">
    <text evidence="1">The sequence shown here is derived from an EMBL/GenBank/DDBJ whole genome shotgun (WGS) entry which is preliminary data.</text>
</comment>
<sequence length="212" mass="23444">MERQIIVDAKYIAALKLFAAVKDVRERLVAISVEASAKEARLMTTDGHRMAIVRAGVNGEASDTQEVQKAVIPLVMFEHIKPFGSVLISLEAPLEEANTGSLSRKVNINWNGMTKEGVSLDECGVDWRRVFPREVSFKAGHFDLRYLGDLTKVQKLLGLKTSPVLAQNGPEKAAVVFFGDGDIQALVMPMRIDNDSLPDTFEWVLDSLETED</sequence>
<dbReference type="Gene3D" id="3.10.150.10">
    <property type="entry name" value="DNA Polymerase III, subunit A, domain 2"/>
    <property type="match status" value="1"/>
</dbReference>
<protein>
    <submittedName>
        <fullName evidence="1">Uncharacterized protein</fullName>
    </submittedName>
</protein>
<dbReference type="Proteomes" id="UP000019812">
    <property type="component" value="Unassembled WGS sequence"/>
</dbReference>